<name>A0A8J9ZEE1_BRALA</name>
<protein>
    <submittedName>
        <fullName evidence="3">Hypp1077 protein</fullName>
    </submittedName>
</protein>
<dbReference type="GO" id="GO:0004190">
    <property type="term" value="F:aspartic-type endopeptidase activity"/>
    <property type="evidence" value="ECO:0007669"/>
    <property type="project" value="InterPro"/>
</dbReference>
<dbReference type="InterPro" id="IPR036514">
    <property type="entry name" value="SGNH_hydro_sf"/>
</dbReference>
<dbReference type="EMBL" id="OV696687">
    <property type="protein sequence ID" value="CAH1253078.1"/>
    <property type="molecule type" value="Genomic_DNA"/>
</dbReference>
<dbReference type="InterPro" id="IPR001969">
    <property type="entry name" value="Aspartic_peptidase_AS"/>
</dbReference>
<dbReference type="GO" id="GO:0006508">
    <property type="term" value="P:proteolysis"/>
    <property type="evidence" value="ECO:0007669"/>
    <property type="project" value="InterPro"/>
</dbReference>
<gene>
    <name evidence="3" type="primary">Hypp1077</name>
    <name evidence="3" type="ORF">BLAG_LOCUS12973</name>
</gene>
<feature type="compositionally biased region" description="Polar residues" evidence="2">
    <location>
        <begin position="692"/>
        <end position="712"/>
    </location>
</feature>
<keyword evidence="4" id="KW-1185">Reference proteome</keyword>
<dbReference type="OrthoDB" id="10056446at2759"/>
<evidence type="ECO:0000313" key="3">
    <source>
        <dbReference type="EMBL" id="CAH1253078.1"/>
    </source>
</evidence>
<feature type="region of interest" description="Disordered" evidence="2">
    <location>
        <begin position="1"/>
        <end position="32"/>
    </location>
</feature>
<accession>A0A8J9ZEE1</accession>
<dbReference type="Proteomes" id="UP000838412">
    <property type="component" value="Chromosome 2"/>
</dbReference>
<keyword evidence="1" id="KW-0175">Coiled coil</keyword>
<feature type="compositionally biased region" description="Polar residues" evidence="2">
    <location>
        <begin position="393"/>
        <end position="432"/>
    </location>
</feature>
<feature type="compositionally biased region" description="Pro residues" evidence="2">
    <location>
        <begin position="741"/>
        <end position="754"/>
    </location>
</feature>
<dbReference type="Gene3D" id="3.40.50.1110">
    <property type="entry name" value="SGNH hydrolase"/>
    <property type="match status" value="1"/>
</dbReference>
<feature type="compositionally biased region" description="Basic and acidic residues" evidence="2">
    <location>
        <begin position="252"/>
        <end position="267"/>
    </location>
</feature>
<sequence length="788" mass="87439">MDREKDGGKGDSVPAKTTKKYRTRSVNTKPWNTPAKDIQEFEVLSEDYTDSERTKVCNLKCRTSSDRIPLWIKTTKTHFDEELGKQTGYTFTWKDKNSQLSITDPTKSGDSSKILTIHFYKSGTILIHGKGSNWFAEAVFPKVKIAINSATSTSSCQSQDGGQIAEKLTVNEVGTIDNNLGTIETDTDADKSAMMASDIEPVQFTPAKSGATDETLEKENRAEYTTPKSVTSPTIRKVLGGLENIILSPFNKMRESAGKTKSREDKSQQTNRSPRRALLNDNSSPQAKKPDANSEVLYTTLVDEFNELKTLVFNNKVAMDKQGKQVADLQANVQNKTKKIEKQAKQIEDLKNELQHQREFSKDLSDRLSSKCECVPRSDERRLQRLYSEIVSNHENPGNIGTQLSTAPGGTQTPAALDTGTQASTAPGTQAPQGPVAPGTRAPVAPGIQALAAPDTRVPAVPRTQDLTVLSTQVPADPSTQAPAAHRLQAPAAPRLQAPAAPRPQAPAAPRGPARIEKRQIRIFADSLWNDVDTNRMFNHKSSAIVKTSTLRKASENVNSSPDTLTELVIFHVASNDMDNTRLQTDSVNICVDDTHSLINNAKSSFPNATIAISQVLPRGRHMESTLNKNIASYNNTIEKLCLEDDKIFYIRHRLLAEDRSLYKADGIHITPDTGVRLLVADVKRTLRHHQQSITNTTGGRQHTNPSGQQTRPPRDTSRGNTVMYTHPDRYYAPRRLPQQNQPPFPWNPAPPAPQQWSHWNERPGPMRKDKRHALETMMNIMKDFLND</sequence>
<dbReference type="SUPFAM" id="SSF52266">
    <property type="entry name" value="SGNH hydrolase"/>
    <property type="match status" value="1"/>
</dbReference>
<dbReference type="PROSITE" id="PS00141">
    <property type="entry name" value="ASP_PROTEASE"/>
    <property type="match status" value="1"/>
</dbReference>
<organism evidence="3 4">
    <name type="scientific">Branchiostoma lanceolatum</name>
    <name type="common">Common lancelet</name>
    <name type="synonym">Amphioxus lanceolatum</name>
    <dbReference type="NCBI Taxonomy" id="7740"/>
    <lineage>
        <taxon>Eukaryota</taxon>
        <taxon>Metazoa</taxon>
        <taxon>Chordata</taxon>
        <taxon>Cephalochordata</taxon>
        <taxon>Leptocardii</taxon>
        <taxon>Amphioxiformes</taxon>
        <taxon>Branchiostomatidae</taxon>
        <taxon>Branchiostoma</taxon>
    </lineage>
</organism>
<feature type="region of interest" description="Disordered" evidence="2">
    <location>
        <begin position="692"/>
        <end position="768"/>
    </location>
</feature>
<reference evidence="3" key="1">
    <citation type="submission" date="2022-01" db="EMBL/GenBank/DDBJ databases">
        <authorList>
            <person name="Braso-Vives M."/>
        </authorList>
    </citation>
    <scope>NUCLEOTIDE SEQUENCE</scope>
</reference>
<feature type="region of interest" description="Disordered" evidence="2">
    <location>
        <begin position="494"/>
        <end position="516"/>
    </location>
</feature>
<feature type="region of interest" description="Disordered" evidence="2">
    <location>
        <begin position="393"/>
        <end position="443"/>
    </location>
</feature>
<feature type="coiled-coil region" evidence="1">
    <location>
        <begin position="319"/>
        <end position="367"/>
    </location>
</feature>
<evidence type="ECO:0000313" key="4">
    <source>
        <dbReference type="Proteomes" id="UP000838412"/>
    </source>
</evidence>
<dbReference type="AlphaFoldDB" id="A0A8J9ZEE1"/>
<evidence type="ECO:0000256" key="2">
    <source>
        <dbReference type="SAM" id="MobiDB-lite"/>
    </source>
</evidence>
<evidence type="ECO:0000256" key="1">
    <source>
        <dbReference type="SAM" id="Coils"/>
    </source>
</evidence>
<proteinExistence type="predicted"/>
<feature type="region of interest" description="Disordered" evidence="2">
    <location>
        <begin position="250"/>
        <end position="292"/>
    </location>
</feature>
<feature type="region of interest" description="Disordered" evidence="2">
    <location>
        <begin position="204"/>
        <end position="229"/>
    </location>
</feature>